<dbReference type="RefSeq" id="XP_008716374.1">
    <property type="nucleotide sequence ID" value="XM_008718152.1"/>
</dbReference>
<dbReference type="EC" id="2.7.7.7" evidence="4"/>
<dbReference type="InterPro" id="IPR041336">
    <property type="entry name" value="DNApol_Exo"/>
</dbReference>
<accession>W2RZW5</accession>
<sequence length="1160" mass="130496">MLWAPASGQCARGYIRTSQKFRINPYFACRATAILRRHYAEHAPTKATADTKTLSRPSEARFNDIGVQQLSSSVHPQIFPGRSFVPRPELVDLSKDHLRRHDLLGKNQDDTPPVGLEAPPLQGDTLDEHFQRLGLDASEPFLSQAKQFVRANPPQRPRKWVRRSGWTKYNSDMTTEEVDAPNEEMLSFDVEVMWKNNSYAVMACAASPTAWYAWISPWLLGETEDYRQLIPLGDPTKPRIVVGHNIGYDRARVKEEYDLQQSRNFFIDTMSLHVAVNGMCSRQRPTWMKHKKNRDLRDKMSSDHNSVELQTMLESKMLSEEEEELWVGRSSVNSLRDVAKFHCGVTIDKAQRDYFSELDRDVIAVRLDELLDYCAADVSITHRVYTKVFPNFLEVCPHPVSFGALRHLSSVILPVNETWQQYLDNADATYNERLKAVEDRLSQLCDEALKTKDKPEVYNNDPWLAQLDWAGQEIRYKKQKKKGDPLVPVARQKMPGMPNWYRDLFPSSKGPLNLTVRTRIAPLLLKLSWDGYPLTWSDKNGWTFQVPLKDEAKYENSNMVRADMSEETNLTLKEDSRHTYFKLPHKDGPTARCVSPLAKGYLQYFESGSLSSRFELAKQALDMNASCSYWISARDRIRSQMVIYESDLDQTRKQSKQGFILPQVIPMGTITRRAVENTWLTASNAKKNRVGSELKAMVKAPPGHVFVGADVDSEELWIASLVGDAQFQLHGGNAIGFMTLEGTKAAGTDLHSKTAKILGISRNDAKVFNYGRIYGAGLKFASMLLRQFNPTLTEKQTTEIAEKLYKETKGTRTRRKALGPGTFWRGGTESFVFNKLEEFAEQERPRTPVLGAGITEALMRRFINQGGFMTSRINWAIQSSGVDYLHLLIISMDYLIRRFNLQARLAITVHDEIRYLVKDADKYKAAMALQIANLWTRAMFSQQMGIDDLPQSCAFFSAVDIDHVLRKEVDMNCVTPSHPTPIPVGESLDISQLLDKGDAAKLDESIIPASPIDLSQYEYVPRQPVMESLSSSSPSASSLAYLRAQITADDKELRAIVKEAESGPVGSGGGTASGSGKLVSAPKPRGRRPKPKVPPPPYAQPQQAVLMEVEDRWNAGFKRAMGHGKETRPWLINAGGGGTGGGAASKGSWGKGWARDGWEV</sequence>
<feature type="region of interest" description="Disordered" evidence="15">
    <location>
        <begin position="1060"/>
        <end position="1100"/>
    </location>
</feature>
<dbReference type="VEuPathDB" id="FungiDB:HMPREF1541_03804"/>
<dbReference type="STRING" id="1220924.W2RZW5"/>
<name>W2RZW5_CYPE1</name>
<keyword evidence="7" id="KW-0235">DNA replication</keyword>
<dbReference type="InterPro" id="IPR047580">
    <property type="entry name" value="POLG_palm_dom"/>
</dbReference>
<dbReference type="Gene3D" id="1.10.150.20">
    <property type="entry name" value="5' to 3' exonuclease, C-terminal subdomain"/>
    <property type="match status" value="1"/>
</dbReference>
<evidence type="ECO:0000256" key="5">
    <source>
        <dbReference type="ARBA" id="ARBA00022679"/>
    </source>
</evidence>
<dbReference type="Pfam" id="PF18136">
    <property type="entry name" value="DNApol_Exo"/>
    <property type="match status" value="1"/>
</dbReference>
<evidence type="ECO:0000256" key="11">
    <source>
        <dbReference type="ARBA" id="ARBA00023128"/>
    </source>
</evidence>
<dbReference type="CDD" id="cd08641">
    <property type="entry name" value="DNA_pol_gammaA"/>
    <property type="match status" value="1"/>
</dbReference>
<evidence type="ECO:0000313" key="17">
    <source>
        <dbReference type="EMBL" id="ETN41865.1"/>
    </source>
</evidence>
<dbReference type="FunFam" id="1.10.150.20:FF:000035">
    <property type="entry name" value="DNA polymerase gamma, mitochondrial"/>
    <property type="match status" value="1"/>
</dbReference>
<evidence type="ECO:0000259" key="16">
    <source>
        <dbReference type="SMART" id="SM00482"/>
    </source>
</evidence>
<dbReference type="InterPro" id="IPR001098">
    <property type="entry name" value="DNA-dir_DNA_pol_A_palm_dom"/>
</dbReference>
<dbReference type="Gene3D" id="3.30.70.370">
    <property type="match status" value="1"/>
</dbReference>
<feature type="compositionally biased region" description="Gly residues" evidence="15">
    <location>
        <begin position="1134"/>
        <end position="1144"/>
    </location>
</feature>
<dbReference type="GO" id="GO:0005760">
    <property type="term" value="C:gamma DNA polymerase complex"/>
    <property type="evidence" value="ECO:0007669"/>
    <property type="project" value="InterPro"/>
</dbReference>
<evidence type="ECO:0000256" key="13">
    <source>
        <dbReference type="ARBA" id="ARBA00049244"/>
    </source>
</evidence>
<dbReference type="AlphaFoldDB" id="W2RZW5"/>
<keyword evidence="9" id="KW-0239">DNA-directed DNA polymerase</keyword>
<evidence type="ECO:0000256" key="15">
    <source>
        <dbReference type="SAM" id="MobiDB-lite"/>
    </source>
</evidence>
<keyword evidence="8" id="KW-0460">Magnesium</keyword>
<proteinExistence type="inferred from homology"/>
<evidence type="ECO:0000256" key="1">
    <source>
        <dbReference type="ARBA" id="ARBA00001946"/>
    </source>
</evidence>
<organism evidence="17 18">
    <name type="scientific">Cyphellophora europaea (strain CBS 101466)</name>
    <name type="common">Phialophora europaea</name>
    <dbReference type="NCBI Taxonomy" id="1220924"/>
    <lineage>
        <taxon>Eukaryota</taxon>
        <taxon>Fungi</taxon>
        <taxon>Dikarya</taxon>
        <taxon>Ascomycota</taxon>
        <taxon>Pezizomycotina</taxon>
        <taxon>Eurotiomycetes</taxon>
        <taxon>Chaetothyriomycetidae</taxon>
        <taxon>Chaetothyriales</taxon>
        <taxon>Cyphellophoraceae</taxon>
        <taxon>Cyphellophora</taxon>
    </lineage>
</organism>
<dbReference type="eggNOG" id="KOG3657">
    <property type="taxonomic scope" value="Eukaryota"/>
</dbReference>
<keyword evidence="18" id="KW-1185">Reference proteome</keyword>
<comment type="subcellular location">
    <subcellularLocation>
        <location evidence="2">Mitochondrion</location>
    </subcellularLocation>
</comment>
<protein>
    <recommendedName>
        <fullName evidence="4">DNA-directed DNA polymerase</fullName>
        <ecNumber evidence="4">2.7.7.7</ecNumber>
    </recommendedName>
    <alternativeName>
        <fullName evidence="12">Mitochondrial DNA polymerase catalytic subunit</fullName>
    </alternativeName>
</protein>
<dbReference type="InterPro" id="IPR002297">
    <property type="entry name" value="DNA-dir_DNA_pol_A_mt"/>
</dbReference>
<dbReference type="OrthoDB" id="5588663at2759"/>
<comment type="function">
    <text evidence="14">Involved in the replication of mitochondrial DNA.</text>
</comment>
<gene>
    <name evidence="17" type="ORF">HMPREF1541_03804</name>
</gene>
<evidence type="ECO:0000256" key="6">
    <source>
        <dbReference type="ARBA" id="ARBA00022695"/>
    </source>
</evidence>
<dbReference type="SUPFAM" id="SSF56672">
    <property type="entry name" value="DNA/RNA polymerases"/>
    <property type="match status" value="1"/>
</dbReference>
<dbReference type="InterPro" id="IPR019760">
    <property type="entry name" value="DNA-dir_DNA_pol_A_CS"/>
</dbReference>
<dbReference type="GO" id="GO:0008408">
    <property type="term" value="F:3'-5' exonuclease activity"/>
    <property type="evidence" value="ECO:0007669"/>
    <property type="project" value="TreeGrafter"/>
</dbReference>
<evidence type="ECO:0000256" key="10">
    <source>
        <dbReference type="ARBA" id="ARBA00023125"/>
    </source>
</evidence>
<dbReference type="PANTHER" id="PTHR10267:SF0">
    <property type="entry name" value="DNA POLYMERASE SUBUNIT GAMMA-1"/>
    <property type="match status" value="1"/>
</dbReference>
<dbReference type="PROSITE" id="PS00447">
    <property type="entry name" value="DNA_POLYMERASE_A"/>
    <property type="match status" value="1"/>
</dbReference>
<evidence type="ECO:0000256" key="7">
    <source>
        <dbReference type="ARBA" id="ARBA00022705"/>
    </source>
</evidence>
<evidence type="ECO:0000256" key="12">
    <source>
        <dbReference type="ARBA" id="ARBA00031966"/>
    </source>
</evidence>
<dbReference type="InterPro" id="IPR012337">
    <property type="entry name" value="RNaseH-like_sf"/>
</dbReference>
<dbReference type="GeneID" id="19971143"/>
<dbReference type="HOGENOM" id="CLU_001524_2_1_1"/>
<comment type="cofactor">
    <cofactor evidence="1">
        <name>Mg(2+)</name>
        <dbReference type="ChEBI" id="CHEBI:18420"/>
    </cofactor>
</comment>
<evidence type="ECO:0000256" key="4">
    <source>
        <dbReference type="ARBA" id="ARBA00012417"/>
    </source>
</evidence>
<dbReference type="FunFam" id="3.30.420.390:FF:000003">
    <property type="entry name" value="DNA polymerase gamma, mitochondrial"/>
    <property type="match status" value="1"/>
</dbReference>
<keyword evidence="10" id="KW-0238">DNA-binding</keyword>
<dbReference type="GO" id="GO:0003887">
    <property type="term" value="F:DNA-directed DNA polymerase activity"/>
    <property type="evidence" value="ECO:0007669"/>
    <property type="project" value="UniProtKB-KW"/>
</dbReference>
<dbReference type="InterPro" id="IPR043502">
    <property type="entry name" value="DNA/RNA_pol_sf"/>
</dbReference>
<feature type="domain" description="DNA-directed DNA polymerase family A palm" evidence="16">
    <location>
        <begin position="691"/>
        <end position="921"/>
    </location>
</feature>
<dbReference type="PANTHER" id="PTHR10267">
    <property type="entry name" value="DNA POLYMERASE SUBUNIT GAMMA-1"/>
    <property type="match status" value="1"/>
</dbReference>
<keyword evidence="5" id="KW-0808">Transferase</keyword>
<evidence type="ECO:0000313" key="18">
    <source>
        <dbReference type="Proteomes" id="UP000030752"/>
    </source>
</evidence>
<evidence type="ECO:0000256" key="3">
    <source>
        <dbReference type="ARBA" id="ARBA00007705"/>
    </source>
</evidence>
<dbReference type="Pfam" id="PF00476">
    <property type="entry name" value="DNA_pol_A"/>
    <property type="match status" value="1"/>
</dbReference>
<evidence type="ECO:0000256" key="8">
    <source>
        <dbReference type="ARBA" id="ARBA00022842"/>
    </source>
</evidence>
<dbReference type="Proteomes" id="UP000030752">
    <property type="component" value="Unassembled WGS sequence"/>
</dbReference>
<dbReference type="SMART" id="SM00482">
    <property type="entry name" value="POLAc"/>
    <property type="match status" value="1"/>
</dbReference>
<evidence type="ECO:0000256" key="2">
    <source>
        <dbReference type="ARBA" id="ARBA00004173"/>
    </source>
</evidence>
<dbReference type="GO" id="GO:0003677">
    <property type="term" value="F:DNA binding"/>
    <property type="evidence" value="ECO:0007669"/>
    <property type="project" value="UniProtKB-KW"/>
</dbReference>
<feature type="region of interest" description="Disordered" evidence="15">
    <location>
        <begin position="1133"/>
        <end position="1160"/>
    </location>
</feature>
<dbReference type="GO" id="GO:0006264">
    <property type="term" value="P:mitochondrial DNA replication"/>
    <property type="evidence" value="ECO:0007669"/>
    <property type="project" value="InterPro"/>
</dbReference>
<dbReference type="PRINTS" id="PR00867">
    <property type="entry name" value="DNAPOLG"/>
</dbReference>
<dbReference type="FunFam" id="3.30.420.390:FF:000006">
    <property type="entry name" value="DNA polymerase gamma, mitochondrial"/>
    <property type="match status" value="1"/>
</dbReference>
<comment type="catalytic activity">
    <reaction evidence="13">
        <text>DNA(n) + a 2'-deoxyribonucleoside 5'-triphosphate = DNA(n+1) + diphosphate</text>
        <dbReference type="Rhea" id="RHEA:22508"/>
        <dbReference type="Rhea" id="RHEA-COMP:17339"/>
        <dbReference type="Rhea" id="RHEA-COMP:17340"/>
        <dbReference type="ChEBI" id="CHEBI:33019"/>
        <dbReference type="ChEBI" id="CHEBI:61560"/>
        <dbReference type="ChEBI" id="CHEBI:173112"/>
        <dbReference type="EC" id="2.7.7.7"/>
    </reaction>
</comment>
<dbReference type="Gene3D" id="3.30.420.390">
    <property type="match status" value="1"/>
</dbReference>
<evidence type="ECO:0000256" key="9">
    <source>
        <dbReference type="ARBA" id="ARBA00022932"/>
    </source>
</evidence>
<keyword evidence="6" id="KW-0548">Nucleotidyltransferase</keyword>
<dbReference type="FunCoup" id="W2RZW5">
    <property type="interactions" value="763"/>
</dbReference>
<dbReference type="SUPFAM" id="SSF53098">
    <property type="entry name" value="Ribonuclease H-like"/>
    <property type="match status" value="1"/>
</dbReference>
<keyword evidence="11" id="KW-0496">Mitochondrion</keyword>
<comment type="similarity">
    <text evidence="3">Belongs to the DNA polymerase type-A family.</text>
</comment>
<evidence type="ECO:0000256" key="14">
    <source>
        <dbReference type="ARBA" id="ARBA00057053"/>
    </source>
</evidence>
<reference evidence="17 18" key="1">
    <citation type="submission" date="2013-03" db="EMBL/GenBank/DDBJ databases">
        <title>The Genome Sequence of Phialophora europaea CBS 101466.</title>
        <authorList>
            <consortium name="The Broad Institute Genomics Platform"/>
            <person name="Cuomo C."/>
            <person name="de Hoog S."/>
            <person name="Gorbushina A."/>
            <person name="Walker B."/>
            <person name="Young S.K."/>
            <person name="Zeng Q."/>
            <person name="Gargeya S."/>
            <person name="Fitzgerald M."/>
            <person name="Haas B."/>
            <person name="Abouelleil A."/>
            <person name="Allen A.W."/>
            <person name="Alvarado L."/>
            <person name="Arachchi H.M."/>
            <person name="Berlin A.M."/>
            <person name="Chapman S.B."/>
            <person name="Gainer-Dewar J."/>
            <person name="Goldberg J."/>
            <person name="Griggs A."/>
            <person name="Gujja S."/>
            <person name="Hansen M."/>
            <person name="Howarth C."/>
            <person name="Imamovic A."/>
            <person name="Ireland A."/>
            <person name="Larimer J."/>
            <person name="McCowan C."/>
            <person name="Murphy C."/>
            <person name="Pearson M."/>
            <person name="Poon T.W."/>
            <person name="Priest M."/>
            <person name="Roberts A."/>
            <person name="Saif S."/>
            <person name="Shea T."/>
            <person name="Sisk P."/>
            <person name="Sykes S."/>
            <person name="Wortman J."/>
            <person name="Nusbaum C."/>
            <person name="Birren B."/>
        </authorList>
    </citation>
    <scope>NUCLEOTIDE SEQUENCE [LARGE SCALE GENOMIC DNA]</scope>
    <source>
        <strain evidence="17 18">CBS 101466</strain>
    </source>
</reference>
<dbReference type="InParanoid" id="W2RZW5"/>
<feature type="region of interest" description="Disordered" evidence="15">
    <location>
        <begin position="104"/>
        <end position="123"/>
    </location>
</feature>
<dbReference type="EMBL" id="KB822719">
    <property type="protein sequence ID" value="ETN41865.1"/>
    <property type="molecule type" value="Genomic_DNA"/>
</dbReference>